<proteinExistence type="predicted"/>
<dbReference type="AlphaFoldDB" id="A0A0B6Z0J0"/>
<reference evidence="1" key="1">
    <citation type="submission" date="2014-12" db="EMBL/GenBank/DDBJ databases">
        <title>Insight into the proteome of Arion vulgaris.</title>
        <authorList>
            <person name="Aradska J."/>
            <person name="Bulat T."/>
            <person name="Smidak R."/>
            <person name="Sarate P."/>
            <person name="Gangsoo J."/>
            <person name="Sialana F."/>
            <person name="Bilban M."/>
            <person name="Lubec G."/>
        </authorList>
    </citation>
    <scope>NUCLEOTIDE SEQUENCE</scope>
    <source>
        <tissue evidence="1">Skin</tissue>
    </source>
</reference>
<sequence>MKCISPHFLCSVTIIKDKDIGAGYTTYSTVIQNPSQELTCRELSREDGSSRLVENSAGQIGGTLRMFVIYRTWLRDILFLSNKTC</sequence>
<name>A0A0B6Z0J0_9EUPU</name>
<evidence type="ECO:0000313" key="1">
    <source>
        <dbReference type="EMBL" id="CEK62099.1"/>
    </source>
</evidence>
<accession>A0A0B6Z0J0</accession>
<gene>
    <name evidence="1" type="primary">ORF44188</name>
</gene>
<organism evidence="1">
    <name type="scientific">Arion vulgaris</name>
    <dbReference type="NCBI Taxonomy" id="1028688"/>
    <lineage>
        <taxon>Eukaryota</taxon>
        <taxon>Metazoa</taxon>
        <taxon>Spiralia</taxon>
        <taxon>Lophotrochozoa</taxon>
        <taxon>Mollusca</taxon>
        <taxon>Gastropoda</taxon>
        <taxon>Heterobranchia</taxon>
        <taxon>Euthyneura</taxon>
        <taxon>Panpulmonata</taxon>
        <taxon>Eupulmonata</taxon>
        <taxon>Stylommatophora</taxon>
        <taxon>Helicina</taxon>
        <taxon>Arionoidea</taxon>
        <taxon>Arionidae</taxon>
        <taxon>Arion</taxon>
    </lineage>
</organism>
<dbReference type="EMBL" id="HACG01015234">
    <property type="protein sequence ID" value="CEK62099.1"/>
    <property type="molecule type" value="Transcribed_RNA"/>
</dbReference>
<protein>
    <submittedName>
        <fullName evidence="1">Uncharacterized protein</fullName>
    </submittedName>
</protein>